<evidence type="ECO:0000313" key="3">
    <source>
        <dbReference type="EMBL" id="QSZ40652.1"/>
    </source>
</evidence>
<dbReference type="EMBL" id="CP046072">
    <property type="protein sequence ID" value="QSZ40652.1"/>
    <property type="molecule type" value="Genomic_DNA"/>
</dbReference>
<feature type="domain" description="Fatty acid desaturase" evidence="2">
    <location>
        <begin position="41"/>
        <end position="283"/>
    </location>
</feature>
<keyword evidence="4" id="KW-1185">Reference proteome</keyword>
<evidence type="ECO:0000313" key="4">
    <source>
        <dbReference type="Proteomes" id="UP000671852"/>
    </source>
</evidence>
<evidence type="ECO:0000259" key="2">
    <source>
        <dbReference type="Pfam" id="PF00487"/>
    </source>
</evidence>
<keyword evidence="1" id="KW-0812">Transmembrane</keyword>
<dbReference type="RefSeq" id="WP_207561930.1">
    <property type="nucleotide sequence ID" value="NZ_CP046072.1"/>
</dbReference>
<feature type="transmembrane region" description="Helical" evidence="1">
    <location>
        <begin position="135"/>
        <end position="154"/>
    </location>
</feature>
<dbReference type="GO" id="GO:0006629">
    <property type="term" value="P:lipid metabolic process"/>
    <property type="evidence" value="ECO:0007669"/>
    <property type="project" value="InterPro"/>
</dbReference>
<accession>A0A975AXY9</accession>
<dbReference type="Proteomes" id="UP000671852">
    <property type="component" value="Chromosome"/>
</dbReference>
<keyword evidence="1" id="KW-1133">Transmembrane helix</keyword>
<reference evidence="3" key="1">
    <citation type="submission" date="2019-11" db="EMBL/GenBank/DDBJ databases">
        <authorList>
            <person name="Kojima H."/>
        </authorList>
    </citation>
    <scope>NUCLEOTIDE SEQUENCE</scope>
    <source>
        <strain evidence="3">H1576</strain>
    </source>
</reference>
<dbReference type="CDD" id="cd01060">
    <property type="entry name" value="Membrane-FADS-like"/>
    <property type="match status" value="1"/>
</dbReference>
<name>A0A975AXY9_9BACT</name>
<sequence length="335" mass="39394">MTKIIKLFRHNDALMPNVLAWSYVLFTYIFGFMAILANDLWINAIGVIFLAHSMVIAAYFIHECAHESVFKQSRHNQILGEILLWITGNSYSDYKALKKKHVRHHMDRADIVSFDFREKLSEYPKTLKLLQTLEWFYIPALEIMMHALVIVLPFIKSNRKHLRSRVALVLALRITMFTLLASISLKVLVLYPIAYMIFLTVMRFMDVHQHTYDLYETLDQERGEEVKKYDGAFEIANTYSNLISERFAWLNLFVLNFSYHNVHHDQQMQPWYALPKLHDKLYKGNETRVLTFSKLLKSYHTYRVARIINADEPYTNVHHGKDFIGVDGVSFLTAH</sequence>
<keyword evidence="1" id="KW-0472">Membrane</keyword>
<dbReference type="InterPro" id="IPR005804">
    <property type="entry name" value="FA_desaturase_dom"/>
</dbReference>
<evidence type="ECO:0000256" key="1">
    <source>
        <dbReference type="SAM" id="Phobius"/>
    </source>
</evidence>
<proteinExistence type="predicted"/>
<dbReference type="KEGG" id="saqt:GJV85_00465"/>
<feature type="transmembrane region" description="Helical" evidence="1">
    <location>
        <begin position="44"/>
        <end position="61"/>
    </location>
</feature>
<feature type="transmembrane region" description="Helical" evidence="1">
    <location>
        <begin position="20"/>
        <end position="37"/>
    </location>
</feature>
<organism evidence="3 4">
    <name type="scientific">Sulfurimonas aquatica</name>
    <dbReference type="NCBI Taxonomy" id="2672570"/>
    <lineage>
        <taxon>Bacteria</taxon>
        <taxon>Pseudomonadati</taxon>
        <taxon>Campylobacterota</taxon>
        <taxon>Epsilonproteobacteria</taxon>
        <taxon>Campylobacterales</taxon>
        <taxon>Sulfurimonadaceae</taxon>
        <taxon>Sulfurimonas</taxon>
    </lineage>
</organism>
<gene>
    <name evidence="3" type="ORF">GJV85_00465</name>
</gene>
<reference evidence="3" key="2">
    <citation type="submission" date="2021-04" db="EMBL/GenBank/DDBJ databases">
        <title>Isolation and characterization of a novel species of the genus Sulfurimonas.</title>
        <authorList>
            <person name="Fukui M."/>
        </authorList>
    </citation>
    <scope>NUCLEOTIDE SEQUENCE</scope>
    <source>
        <strain evidence="3">H1576</strain>
    </source>
</reference>
<protein>
    <submittedName>
        <fullName evidence="3">Fatty acid desaturase</fullName>
    </submittedName>
</protein>
<dbReference type="AlphaFoldDB" id="A0A975AXY9"/>
<dbReference type="Pfam" id="PF00487">
    <property type="entry name" value="FA_desaturase"/>
    <property type="match status" value="1"/>
</dbReference>